<comment type="caution">
    <text evidence="5">The sequence shown here is derived from an EMBL/GenBank/DDBJ whole genome shotgun (WGS) entry which is preliminary data.</text>
</comment>
<dbReference type="InterPro" id="IPR008395">
    <property type="entry name" value="Agenet-like_dom"/>
</dbReference>
<dbReference type="Pfam" id="PF05641">
    <property type="entry name" value="Agenet"/>
    <property type="match status" value="1"/>
</dbReference>
<accession>A0AAV5C7W2</accession>
<dbReference type="Proteomes" id="UP001054889">
    <property type="component" value="Unassembled WGS sequence"/>
</dbReference>
<dbReference type="PANTHER" id="PTHR31917">
    <property type="entry name" value="AGENET DOMAIN-CONTAINING PROTEIN-RELATED"/>
    <property type="match status" value="1"/>
</dbReference>
<keyword evidence="1" id="KW-0813">Transport</keyword>
<dbReference type="InterPro" id="IPR007930">
    <property type="entry name" value="DUF724"/>
</dbReference>
<reference evidence="5" key="2">
    <citation type="submission" date="2021-12" db="EMBL/GenBank/DDBJ databases">
        <title>Resequencing data analysis of finger millet.</title>
        <authorList>
            <person name="Hatakeyama M."/>
            <person name="Aluri S."/>
            <person name="Balachadran M.T."/>
            <person name="Sivarajan S.R."/>
            <person name="Poveda L."/>
            <person name="Shimizu-Inatsugi R."/>
            <person name="Schlapbach R."/>
            <person name="Sreeman S.M."/>
            <person name="Shimizu K.K."/>
        </authorList>
    </citation>
    <scope>NUCLEOTIDE SEQUENCE</scope>
</reference>
<dbReference type="PANTHER" id="PTHR31917:SF147">
    <property type="entry name" value="AGENET DOMAIN-CONTAINING PROTEIN"/>
    <property type="match status" value="1"/>
</dbReference>
<reference evidence="5" key="1">
    <citation type="journal article" date="2018" name="DNA Res.">
        <title>Multiple hybrid de novo genome assembly of finger millet, an orphan allotetraploid crop.</title>
        <authorList>
            <person name="Hatakeyama M."/>
            <person name="Aluri S."/>
            <person name="Balachadran M.T."/>
            <person name="Sivarajan S.R."/>
            <person name="Patrignani A."/>
            <person name="Gruter S."/>
            <person name="Poveda L."/>
            <person name="Shimizu-Inatsugi R."/>
            <person name="Baeten J."/>
            <person name="Francoijs K.J."/>
            <person name="Nataraja K.N."/>
            <person name="Reddy Y.A.N."/>
            <person name="Phadnis S."/>
            <person name="Ravikumar R.L."/>
            <person name="Schlapbach R."/>
            <person name="Sreeman S.M."/>
            <person name="Shimizu K.K."/>
        </authorList>
    </citation>
    <scope>NUCLEOTIDE SEQUENCE</scope>
</reference>
<feature type="region of interest" description="Disordered" evidence="3">
    <location>
        <begin position="215"/>
        <end position="238"/>
    </location>
</feature>
<proteinExistence type="predicted"/>
<dbReference type="Pfam" id="PF05266">
    <property type="entry name" value="DUF724"/>
    <property type="match status" value="1"/>
</dbReference>
<dbReference type="CDD" id="cd20406">
    <property type="entry name" value="Tudor_Agenet_AtDUF_rpt2_4"/>
    <property type="match status" value="1"/>
</dbReference>
<protein>
    <recommendedName>
        <fullName evidence="4">Agenet-like domain-containing protein</fullName>
    </recommendedName>
</protein>
<evidence type="ECO:0000259" key="4">
    <source>
        <dbReference type="Pfam" id="PF05641"/>
    </source>
</evidence>
<name>A0AAV5C7W2_ELECO</name>
<dbReference type="AlphaFoldDB" id="A0AAV5C7W2"/>
<evidence type="ECO:0000256" key="2">
    <source>
        <dbReference type="ARBA" id="ARBA00022604"/>
    </source>
</evidence>
<feature type="compositionally biased region" description="Polar residues" evidence="3">
    <location>
        <begin position="223"/>
        <end position="234"/>
    </location>
</feature>
<dbReference type="Gene3D" id="2.30.30.140">
    <property type="match status" value="1"/>
</dbReference>
<sequence>MFERFDLVEAYDSEGWWPGVVSAVRRGRWPRYTVTFPLFREEVELSKSLVRPRREFVCGTWIDAQVLRGIPLYKEGSSVEVMCDKKKQGTAWMLATIIKMVGGTNYVVTYGNEECSTEILHSRFVRQQPVFDMKFEYELEPSTEVEVYQDGIWTRGVIADVSISEPRRYGVRIKRPYSTDEDDYLFVSRVSLRPYSKWDEQKSWPSLSKKRGRKEDYAVCPEGSNSPESSTSVENSDEEFCSAVTSKANRDTDQYRSVPNKEPQLKRCTHLRKDTARSLLNDSMDIENHADTYRKDIAAESEESNGLRTAKSGEHILLESTLPRSIPKQGGGKRKHLLPKALASKRKDFLSISSLDDISKTDNKSSYVNVVVISDDSGCQNVIEIRDNSSSIPNRKKRRMNLSDDEIHSTHMLHPHQASRSSSNLLQTHNTHYDPFLEVARHYGEQPCSHVLSHSVLPQKVLGDSSDKDGEQLVPLPGCLVQGLLRMNEPEGQIQSGHLHSEIALMALDDSAAEDENPEMCQEVIEGKDKMDGTCREGDTISLANSENSNPAIVPPDVEAFSDGKLKPSSPVQQDVNADLLSMQVPYSSKMEIKHERTCMSAKGAPVFYHQTYMKSKKIADASLNHPLGQYELSISKKSKKPSSSMRPGMMIDLSSFMPVPATTTLPTVFSAGSLLLMPEYKMEVFKLLPQKNLHFHEVWNNYPRELREGQALGLMLSFANMAESIKNIRVEDDPQLYQEKMRSLLDLEDNGFEVGALKDRLDNLLCLRYHQIDLKKMKAHLNNEVLKLEISNTEVEQRLKFIRMYMMGLGEEPPQFRELTMQKSVNSSNILKLQDELHQVEDSLMSVEADFNNAAAAPWCLNAGPSVSTTVSNQ</sequence>
<organism evidence="5 6">
    <name type="scientific">Eleusine coracana subsp. coracana</name>
    <dbReference type="NCBI Taxonomy" id="191504"/>
    <lineage>
        <taxon>Eukaryota</taxon>
        <taxon>Viridiplantae</taxon>
        <taxon>Streptophyta</taxon>
        <taxon>Embryophyta</taxon>
        <taxon>Tracheophyta</taxon>
        <taxon>Spermatophyta</taxon>
        <taxon>Magnoliopsida</taxon>
        <taxon>Liliopsida</taxon>
        <taxon>Poales</taxon>
        <taxon>Poaceae</taxon>
        <taxon>PACMAD clade</taxon>
        <taxon>Chloridoideae</taxon>
        <taxon>Cynodonteae</taxon>
        <taxon>Eleusininae</taxon>
        <taxon>Eleusine</taxon>
    </lineage>
</organism>
<feature type="domain" description="Agenet-like" evidence="4">
    <location>
        <begin position="76"/>
        <end position="129"/>
    </location>
</feature>
<gene>
    <name evidence="5" type="primary">ga10810</name>
    <name evidence="5" type="ORF">PR202_ga10810</name>
</gene>
<dbReference type="EMBL" id="BQKI01000004">
    <property type="protein sequence ID" value="GJM94187.1"/>
    <property type="molecule type" value="Genomic_DNA"/>
</dbReference>
<evidence type="ECO:0000256" key="1">
    <source>
        <dbReference type="ARBA" id="ARBA00022448"/>
    </source>
</evidence>
<evidence type="ECO:0000313" key="5">
    <source>
        <dbReference type="EMBL" id="GJM94187.1"/>
    </source>
</evidence>
<evidence type="ECO:0000313" key="6">
    <source>
        <dbReference type="Proteomes" id="UP001054889"/>
    </source>
</evidence>
<evidence type="ECO:0000256" key="3">
    <source>
        <dbReference type="SAM" id="MobiDB-lite"/>
    </source>
</evidence>
<keyword evidence="2" id="KW-0341">Growth regulation</keyword>
<keyword evidence="6" id="KW-1185">Reference proteome</keyword>